<name>A0A8H7SHU8_9FUNG</name>
<dbReference type="SUPFAM" id="SSF102886">
    <property type="entry name" value="Coproporphyrinogen III oxidase"/>
    <property type="match status" value="1"/>
</dbReference>
<dbReference type="AlphaFoldDB" id="A0A8H7SHU8"/>
<dbReference type="InterPro" id="IPR036406">
    <property type="entry name" value="Coprogen_oxidase_aer_sf"/>
</dbReference>
<evidence type="ECO:0000256" key="4">
    <source>
        <dbReference type="ARBA" id="ARBA00012869"/>
    </source>
</evidence>
<dbReference type="UniPathway" id="UPA00251">
    <property type="reaction ID" value="UER00322"/>
</dbReference>
<evidence type="ECO:0000256" key="3">
    <source>
        <dbReference type="ARBA" id="ARBA00011738"/>
    </source>
</evidence>
<proteinExistence type="inferred from homology"/>
<comment type="caution">
    <text evidence="8">The sequence shown here is derived from an EMBL/GenBank/DDBJ whole genome shotgun (WGS) entry which is preliminary data.</text>
</comment>
<comment type="subunit">
    <text evidence="3">Homodimer.</text>
</comment>
<dbReference type="Gene3D" id="3.40.1500.10">
    <property type="entry name" value="Coproporphyrinogen III oxidase, aerobic"/>
    <property type="match status" value="1"/>
</dbReference>
<dbReference type="PANTHER" id="PTHR10755:SF0">
    <property type="entry name" value="OXYGEN-DEPENDENT COPROPORPHYRINOGEN-III OXIDASE, MITOCHONDRIAL"/>
    <property type="match status" value="1"/>
</dbReference>
<keyword evidence="9" id="KW-1185">Reference proteome</keyword>
<keyword evidence="7" id="KW-0627">Porphyrin biosynthesis</keyword>
<dbReference type="GO" id="GO:0004109">
    <property type="term" value="F:coproporphyrinogen oxidase activity"/>
    <property type="evidence" value="ECO:0007669"/>
    <property type="project" value="UniProtKB-EC"/>
</dbReference>
<dbReference type="NCBIfam" id="NF003727">
    <property type="entry name" value="PRK05330.1"/>
    <property type="match status" value="1"/>
</dbReference>
<evidence type="ECO:0000313" key="8">
    <source>
        <dbReference type="EMBL" id="KAG2230050.1"/>
    </source>
</evidence>
<evidence type="ECO:0000256" key="5">
    <source>
        <dbReference type="ARBA" id="ARBA00023002"/>
    </source>
</evidence>
<evidence type="ECO:0000256" key="2">
    <source>
        <dbReference type="ARBA" id="ARBA00010644"/>
    </source>
</evidence>
<reference evidence="8" key="1">
    <citation type="submission" date="2021-01" db="EMBL/GenBank/DDBJ databases">
        <title>Metabolic potential, ecology and presence of endohyphal bacteria is reflected in genomic diversity of Mucoromycotina.</title>
        <authorList>
            <person name="Muszewska A."/>
            <person name="Okrasinska A."/>
            <person name="Steczkiewicz K."/>
            <person name="Drgas O."/>
            <person name="Orlowska M."/>
            <person name="Perlinska-Lenart U."/>
            <person name="Aleksandrzak-Piekarczyk T."/>
            <person name="Szatraj K."/>
            <person name="Zielenkiewicz U."/>
            <person name="Pilsyk S."/>
            <person name="Malc E."/>
            <person name="Mieczkowski P."/>
            <person name="Kruszewska J.S."/>
            <person name="Biernat P."/>
            <person name="Pawlowska J."/>
        </authorList>
    </citation>
    <scope>NUCLEOTIDE SEQUENCE</scope>
    <source>
        <strain evidence="8">WA0000018081</strain>
    </source>
</reference>
<sequence length="341" mass="39013">MPSPLSSKYTIFQNDSAIRAKGSITDDAPLRLRMESFVKDLQNRICAGIETIDGKGKFTRSVWERPEYGGEGITCVLSEGNVLEKAGVAVSVIYSELSPEAVRQMREDRGKDINVEGTVPFFVTGISLVMHARNPNAPTVHLNYRYFEVMNPDGTPNIWWFGGGADLTPVYLFEEDAIAFHQTYKEGCDKFDKTYYPKMKKDCDKYFLNVHRGESRGIGGIFFDDFNSKPAEEIFSLVKELGNRFLPSYTSILNKRKDMEYTEEMAHWQQIRRGRYVEFNLIWDRGTKFGLATPCARVESILMTLPLTARWEYMHEPKAGSREAALEEVLKSPRDWVSFEN</sequence>
<dbReference type="EMBL" id="JAEPRE010000226">
    <property type="protein sequence ID" value="KAG2230050.1"/>
    <property type="molecule type" value="Genomic_DNA"/>
</dbReference>
<accession>A0A8H7SHU8</accession>
<dbReference type="Pfam" id="PF01218">
    <property type="entry name" value="Coprogen_oxidas"/>
    <property type="match status" value="1"/>
</dbReference>
<dbReference type="PIRSF" id="PIRSF000166">
    <property type="entry name" value="Coproporphyri_ox"/>
    <property type="match status" value="1"/>
</dbReference>
<dbReference type="InterPro" id="IPR001260">
    <property type="entry name" value="Coprogen_oxidase_aer"/>
</dbReference>
<evidence type="ECO:0000313" key="9">
    <source>
        <dbReference type="Proteomes" id="UP000613177"/>
    </source>
</evidence>
<comment type="pathway">
    <text evidence="1">Porphyrin-containing compound metabolism; protoporphyrin-IX biosynthesis; protoporphyrinogen-IX from coproporphyrinogen-III (O2 route): step 1/1.</text>
</comment>
<keyword evidence="5" id="KW-0560">Oxidoreductase</keyword>
<comment type="similarity">
    <text evidence="2">Belongs to the aerobic coproporphyrinogen-III oxidase family.</text>
</comment>
<keyword evidence="6" id="KW-0350">Heme biosynthesis</keyword>
<evidence type="ECO:0000256" key="1">
    <source>
        <dbReference type="ARBA" id="ARBA00005168"/>
    </source>
</evidence>
<dbReference type="EC" id="1.3.3.3" evidence="4"/>
<evidence type="ECO:0000256" key="7">
    <source>
        <dbReference type="ARBA" id="ARBA00023244"/>
    </source>
</evidence>
<dbReference type="Proteomes" id="UP000613177">
    <property type="component" value="Unassembled WGS sequence"/>
</dbReference>
<evidence type="ECO:0000256" key="6">
    <source>
        <dbReference type="ARBA" id="ARBA00023133"/>
    </source>
</evidence>
<organism evidence="8 9">
    <name type="scientific">Thamnidium elegans</name>
    <dbReference type="NCBI Taxonomy" id="101142"/>
    <lineage>
        <taxon>Eukaryota</taxon>
        <taxon>Fungi</taxon>
        <taxon>Fungi incertae sedis</taxon>
        <taxon>Mucoromycota</taxon>
        <taxon>Mucoromycotina</taxon>
        <taxon>Mucoromycetes</taxon>
        <taxon>Mucorales</taxon>
        <taxon>Mucorineae</taxon>
        <taxon>Mucoraceae</taxon>
        <taxon>Thamnidium</taxon>
    </lineage>
</organism>
<dbReference type="GO" id="GO:0006782">
    <property type="term" value="P:protoporphyrinogen IX biosynthetic process"/>
    <property type="evidence" value="ECO:0007669"/>
    <property type="project" value="UniProtKB-UniPathway"/>
</dbReference>
<dbReference type="FunFam" id="3.40.1500.10:FF:000002">
    <property type="entry name" value="oxygen-dependent coproporphyrinogen-III oxidase, mitochondrial"/>
    <property type="match status" value="1"/>
</dbReference>
<dbReference type="PANTHER" id="PTHR10755">
    <property type="entry name" value="COPROPORPHYRINOGEN III OXIDASE, MITOCHONDRIAL"/>
    <property type="match status" value="1"/>
</dbReference>
<dbReference type="PRINTS" id="PR00073">
    <property type="entry name" value="COPRGNOXDASE"/>
</dbReference>
<dbReference type="GO" id="GO:0005737">
    <property type="term" value="C:cytoplasm"/>
    <property type="evidence" value="ECO:0007669"/>
    <property type="project" value="TreeGrafter"/>
</dbReference>
<gene>
    <name evidence="8" type="ORF">INT48_005253</name>
</gene>
<protein>
    <recommendedName>
        <fullName evidence="4">coproporphyrinogen oxidase</fullName>
        <ecNumber evidence="4">1.3.3.3</ecNumber>
    </recommendedName>
</protein>